<organism evidence="4 5">
    <name type="scientific">Puccinia coronata f. sp. avenae</name>
    <dbReference type="NCBI Taxonomy" id="200324"/>
    <lineage>
        <taxon>Eukaryota</taxon>
        <taxon>Fungi</taxon>
        <taxon>Dikarya</taxon>
        <taxon>Basidiomycota</taxon>
        <taxon>Pucciniomycotina</taxon>
        <taxon>Pucciniomycetes</taxon>
        <taxon>Pucciniales</taxon>
        <taxon>Pucciniaceae</taxon>
        <taxon>Puccinia</taxon>
    </lineage>
</organism>
<dbReference type="Pfam" id="PF22936">
    <property type="entry name" value="Pol_BBD"/>
    <property type="match status" value="1"/>
</dbReference>
<feature type="region of interest" description="Disordered" evidence="1">
    <location>
        <begin position="84"/>
        <end position="139"/>
    </location>
</feature>
<feature type="chain" id="PRO_5014691614" description="Retrovirus-related Pol polyprotein from transposon TNT 1-94-like beta-barrel domain-containing protein" evidence="2">
    <location>
        <begin position="25"/>
        <end position="250"/>
    </location>
</feature>
<keyword evidence="2" id="KW-0732">Signal</keyword>
<name>A0A2N5VIY7_9BASI</name>
<protein>
    <recommendedName>
        <fullName evidence="3">Retrovirus-related Pol polyprotein from transposon TNT 1-94-like beta-barrel domain-containing protein</fullName>
    </recommendedName>
</protein>
<evidence type="ECO:0000313" key="4">
    <source>
        <dbReference type="EMBL" id="PLW49959.1"/>
    </source>
</evidence>
<feature type="signal peptide" evidence="2">
    <location>
        <begin position="1"/>
        <end position="24"/>
    </location>
</feature>
<comment type="caution">
    <text evidence="4">The sequence shown here is derived from an EMBL/GenBank/DDBJ whole genome shotgun (WGS) entry which is preliminary data.</text>
</comment>
<feature type="domain" description="Retrovirus-related Pol polyprotein from transposon TNT 1-94-like beta-barrel" evidence="3">
    <location>
        <begin position="184"/>
        <end position="246"/>
    </location>
</feature>
<evidence type="ECO:0000259" key="3">
    <source>
        <dbReference type="Pfam" id="PF22936"/>
    </source>
</evidence>
<proteinExistence type="predicted"/>
<reference evidence="4 5" key="1">
    <citation type="submission" date="2017-11" db="EMBL/GenBank/DDBJ databases">
        <title>De novo assembly and phasing of dikaryotic genomes from two isolates of Puccinia coronata f. sp. avenae, the causal agent of oat crown rust.</title>
        <authorList>
            <person name="Miller M.E."/>
            <person name="Zhang Y."/>
            <person name="Omidvar V."/>
            <person name="Sperschneider J."/>
            <person name="Schwessinger B."/>
            <person name="Raley C."/>
            <person name="Palmer J.M."/>
            <person name="Garnica D."/>
            <person name="Upadhyaya N."/>
            <person name="Rathjen J."/>
            <person name="Taylor J.M."/>
            <person name="Park R.F."/>
            <person name="Dodds P.N."/>
            <person name="Hirsch C.D."/>
            <person name="Kianian S.F."/>
            <person name="Figueroa M."/>
        </authorList>
    </citation>
    <scope>NUCLEOTIDE SEQUENCE [LARGE SCALE GENOMIC DNA]</scope>
    <source>
        <strain evidence="4">12SD80</strain>
    </source>
</reference>
<sequence length="250" mass="28377">MFNKFLYVRFCSILLLLPPKPAPADTKHTLPCLKLFSHSHRFKEDAIKAFVTDIKISNSDKDLSVEFVCNHLIQFSNKSKAEIKDSAPTNQASLFSNKNKTHSKEEKSSNNSPSNPPKQCTTGRHLSSQDHNHTEDNCWHVHPEKAPKWWQEAQAKWKASKSDNYFMLLVTLWIKNGDNRSKIFLDSGSSSHVFNDARFFDKLELKDLDVIKTGKEGASIPIKGLGIVILKWGDTTVALEDCLYVVVFQT</sequence>
<evidence type="ECO:0000313" key="5">
    <source>
        <dbReference type="Proteomes" id="UP000235392"/>
    </source>
</evidence>
<dbReference type="EMBL" id="PGCI01000013">
    <property type="protein sequence ID" value="PLW49959.1"/>
    <property type="molecule type" value="Genomic_DNA"/>
</dbReference>
<evidence type="ECO:0000256" key="2">
    <source>
        <dbReference type="SAM" id="SignalP"/>
    </source>
</evidence>
<dbReference type="Proteomes" id="UP000235392">
    <property type="component" value="Unassembled WGS sequence"/>
</dbReference>
<accession>A0A2N5VIY7</accession>
<feature type="compositionally biased region" description="Basic and acidic residues" evidence="1">
    <location>
        <begin position="127"/>
        <end position="139"/>
    </location>
</feature>
<dbReference type="AlphaFoldDB" id="A0A2N5VIY7"/>
<gene>
    <name evidence="4" type="ORF">PCASD_01262</name>
</gene>
<dbReference type="InterPro" id="IPR054722">
    <property type="entry name" value="PolX-like_BBD"/>
</dbReference>
<evidence type="ECO:0000256" key="1">
    <source>
        <dbReference type="SAM" id="MobiDB-lite"/>
    </source>
</evidence>